<sequence>MRSTCTKRRNDNKEDNHHSPQSKRSKRNPVFQESQDATKRNKEGTTKRNQSVCINRIVSESSLNQIIAELNKSTPQSLYEEYTVCQGPYSHINQIIREAHFNSL</sequence>
<feature type="compositionally biased region" description="Basic and acidic residues" evidence="1">
    <location>
        <begin position="8"/>
        <end position="18"/>
    </location>
</feature>
<dbReference type="GeneTree" id="ENSGT00390000001055"/>
<dbReference type="InterPro" id="IPR029222">
    <property type="entry name" value="VCF1/2-like"/>
</dbReference>
<dbReference type="Ensembl" id="ENSMMNT00015002348.1">
    <property type="protein sequence ID" value="ENSMMNP00015002120.1"/>
    <property type="gene ID" value="ENSMMNG00015001652.1"/>
</dbReference>
<evidence type="ECO:0000313" key="2">
    <source>
        <dbReference type="Ensembl" id="ENSMMNP00015002120.1"/>
    </source>
</evidence>
<proteinExistence type="predicted"/>
<reference evidence="2" key="1">
    <citation type="submission" date="2025-08" db="UniProtKB">
        <authorList>
            <consortium name="Ensembl"/>
        </authorList>
    </citation>
    <scope>IDENTIFICATION</scope>
</reference>
<dbReference type="PANTHER" id="PTHR34763:SF3">
    <property type="entry name" value="FAM104B"/>
    <property type="match status" value="1"/>
</dbReference>
<dbReference type="PANTHER" id="PTHR34763">
    <property type="entry name" value="PROTEIN FAM104A"/>
    <property type="match status" value="1"/>
</dbReference>
<dbReference type="Proteomes" id="UP000694561">
    <property type="component" value="Unplaced"/>
</dbReference>
<keyword evidence="3" id="KW-1185">Reference proteome</keyword>
<name>A0A8C6F0V4_MONMO</name>
<evidence type="ECO:0000313" key="3">
    <source>
        <dbReference type="Proteomes" id="UP000694561"/>
    </source>
</evidence>
<accession>A0A8C6F0V4</accession>
<evidence type="ECO:0000256" key="1">
    <source>
        <dbReference type="SAM" id="MobiDB-lite"/>
    </source>
</evidence>
<feature type="region of interest" description="Disordered" evidence="1">
    <location>
        <begin position="1"/>
        <end position="49"/>
    </location>
</feature>
<dbReference type="Pfam" id="PF15434">
    <property type="entry name" value="FAM104"/>
    <property type="match status" value="1"/>
</dbReference>
<organism evidence="2 3">
    <name type="scientific">Monodon monoceros</name>
    <name type="common">Narwhal</name>
    <name type="synonym">Ceratodon monodon</name>
    <dbReference type="NCBI Taxonomy" id="40151"/>
    <lineage>
        <taxon>Eukaryota</taxon>
        <taxon>Metazoa</taxon>
        <taxon>Chordata</taxon>
        <taxon>Craniata</taxon>
        <taxon>Vertebrata</taxon>
        <taxon>Euteleostomi</taxon>
        <taxon>Mammalia</taxon>
        <taxon>Eutheria</taxon>
        <taxon>Laurasiatheria</taxon>
        <taxon>Artiodactyla</taxon>
        <taxon>Whippomorpha</taxon>
        <taxon>Cetacea</taxon>
        <taxon>Odontoceti</taxon>
        <taxon>Monodontidae</taxon>
        <taxon>Monodon</taxon>
    </lineage>
</organism>
<protein>
    <submittedName>
        <fullName evidence="2">Uncharacterized protein</fullName>
    </submittedName>
</protein>
<feature type="compositionally biased region" description="Basic and acidic residues" evidence="1">
    <location>
        <begin position="36"/>
        <end position="46"/>
    </location>
</feature>
<reference evidence="2" key="2">
    <citation type="submission" date="2025-09" db="UniProtKB">
        <authorList>
            <consortium name="Ensembl"/>
        </authorList>
    </citation>
    <scope>IDENTIFICATION</scope>
</reference>
<dbReference type="AlphaFoldDB" id="A0A8C6F0V4"/>